<dbReference type="EC" id="3.4.11.9" evidence="4"/>
<dbReference type="SMART" id="SM01011">
    <property type="entry name" value="AMP_N"/>
    <property type="match status" value="1"/>
</dbReference>
<feature type="domain" description="Aminopeptidase P N-terminal" evidence="8">
    <location>
        <begin position="1"/>
        <end position="128"/>
    </location>
</feature>
<dbReference type="InterPro" id="IPR052433">
    <property type="entry name" value="X-Pro_dipept-like"/>
</dbReference>
<evidence type="ECO:0000256" key="3">
    <source>
        <dbReference type="ARBA" id="ARBA00008766"/>
    </source>
</evidence>
<keyword evidence="5" id="KW-0479">Metal-binding</keyword>
<comment type="similarity">
    <text evidence="3">Belongs to the peptidase M24B family.</text>
</comment>
<dbReference type="InterPro" id="IPR000994">
    <property type="entry name" value="Pept_M24"/>
</dbReference>
<keyword evidence="7" id="KW-0464">Manganese</keyword>
<proteinExistence type="inferred from homology"/>
<dbReference type="Gene3D" id="3.90.230.10">
    <property type="entry name" value="Creatinase/methionine aminopeptidase superfamily"/>
    <property type="match status" value="1"/>
</dbReference>
<keyword evidence="9" id="KW-0645">Protease</keyword>
<dbReference type="Pfam" id="PF00557">
    <property type="entry name" value="Peptidase_M24"/>
    <property type="match status" value="1"/>
</dbReference>
<evidence type="ECO:0000256" key="6">
    <source>
        <dbReference type="ARBA" id="ARBA00022801"/>
    </source>
</evidence>
<dbReference type="GO" id="GO:0004177">
    <property type="term" value="F:aminopeptidase activity"/>
    <property type="evidence" value="ECO:0007669"/>
    <property type="project" value="UniProtKB-KW"/>
</dbReference>
<dbReference type="InterPro" id="IPR036005">
    <property type="entry name" value="Creatinase/aminopeptidase-like"/>
</dbReference>
<dbReference type="Gene3D" id="3.40.350.10">
    <property type="entry name" value="Creatinase/prolidase N-terminal domain"/>
    <property type="match status" value="1"/>
</dbReference>
<dbReference type="PANTHER" id="PTHR43226">
    <property type="entry name" value="XAA-PRO AMINOPEPTIDASE 3"/>
    <property type="match status" value="1"/>
</dbReference>
<organism evidence="9 10">
    <name type="scientific">Sellimonas caecigallum</name>
    <dbReference type="NCBI Taxonomy" id="2592333"/>
    <lineage>
        <taxon>Bacteria</taxon>
        <taxon>Bacillati</taxon>
        <taxon>Bacillota</taxon>
        <taxon>Clostridia</taxon>
        <taxon>Lachnospirales</taxon>
        <taxon>Lachnospiraceae</taxon>
        <taxon>Sellimonas</taxon>
    </lineage>
</organism>
<keyword evidence="9" id="KW-0031">Aminopeptidase</keyword>
<gene>
    <name evidence="9" type="ORF">FLB61_08535</name>
</gene>
<protein>
    <recommendedName>
        <fullName evidence="4">Xaa-Pro aminopeptidase</fullName>
        <ecNumber evidence="4">3.4.11.9</ecNumber>
    </recommendedName>
</protein>
<dbReference type="InterPro" id="IPR029149">
    <property type="entry name" value="Creatin/AminoP/Spt16_N"/>
</dbReference>
<comment type="caution">
    <text evidence="9">The sequence shown here is derived from an EMBL/GenBank/DDBJ whole genome shotgun (WGS) entry which is preliminary data.</text>
</comment>
<accession>A0ABS7L7Q5</accession>
<evidence type="ECO:0000256" key="5">
    <source>
        <dbReference type="ARBA" id="ARBA00022723"/>
    </source>
</evidence>
<reference evidence="9 10" key="1">
    <citation type="journal article" date="2020" name="New Microbes New Infect">
        <title>Sellimonas caecigallum sp. nov., description and genome sequence of a new member of the Sellimonas genus isolated from the cecum of feral chicken.</title>
        <authorList>
            <person name="Wongkuna S."/>
            <person name="Ghimire S."/>
            <person name="Antony L."/>
            <person name="Chankhamhaengdecha S."/>
            <person name="Janvilisri T."/>
            <person name="Scaria J."/>
        </authorList>
    </citation>
    <scope>NUCLEOTIDE SEQUENCE [LARGE SCALE GENOMIC DNA]</scope>
    <source>
        <strain evidence="9 10">SW451</strain>
    </source>
</reference>
<evidence type="ECO:0000313" key="10">
    <source>
        <dbReference type="Proteomes" id="UP000779049"/>
    </source>
</evidence>
<dbReference type="InterPro" id="IPR007865">
    <property type="entry name" value="Aminopep_P_N"/>
</dbReference>
<dbReference type="Pfam" id="PF05195">
    <property type="entry name" value="AMP_N"/>
    <property type="match status" value="1"/>
</dbReference>
<dbReference type="Proteomes" id="UP000779049">
    <property type="component" value="Unassembled WGS sequence"/>
</dbReference>
<dbReference type="SUPFAM" id="SSF55920">
    <property type="entry name" value="Creatinase/aminopeptidase"/>
    <property type="match status" value="1"/>
</dbReference>
<dbReference type="RefSeq" id="WP_221919914.1">
    <property type="nucleotide sequence ID" value="NZ_CP173660.1"/>
</dbReference>
<keyword evidence="6" id="KW-0378">Hydrolase</keyword>
<evidence type="ECO:0000259" key="8">
    <source>
        <dbReference type="SMART" id="SM01011"/>
    </source>
</evidence>
<name>A0ABS7L7Q5_9FIRM</name>
<keyword evidence="10" id="KW-1185">Reference proteome</keyword>
<evidence type="ECO:0000256" key="7">
    <source>
        <dbReference type="ARBA" id="ARBA00023211"/>
    </source>
</evidence>
<evidence type="ECO:0000256" key="1">
    <source>
        <dbReference type="ARBA" id="ARBA00001424"/>
    </source>
</evidence>
<evidence type="ECO:0000313" key="9">
    <source>
        <dbReference type="EMBL" id="MBY0759131.1"/>
    </source>
</evidence>
<comment type="catalytic activity">
    <reaction evidence="1">
        <text>Release of any N-terminal amino acid, including proline, that is linked to proline, even from a dipeptide or tripeptide.</text>
        <dbReference type="EC" id="3.4.11.9"/>
    </reaction>
</comment>
<evidence type="ECO:0000256" key="2">
    <source>
        <dbReference type="ARBA" id="ARBA00001936"/>
    </source>
</evidence>
<evidence type="ECO:0000256" key="4">
    <source>
        <dbReference type="ARBA" id="ARBA00012574"/>
    </source>
</evidence>
<dbReference type="PANTHER" id="PTHR43226:SF4">
    <property type="entry name" value="XAA-PRO AMINOPEPTIDASE 3"/>
    <property type="match status" value="1"/>
</dbReference>
<comment type="cofactor">
    <cofactor evidence="2">
        <name>Mn(2+)</name>
        <dbReference type="ChEBI" id="CHEBI:29035"/>
    </cofactor>
</comment>
<sequence>MYEKRRKDVLDWRNCYIAMFHSGKAPVRSADERYPFSVNRNFYYLTGLDLEDCILMIIRDMNGGCRCELFADQTDDVAAKWNGGTLDRSQIASISGISSIFPMKDWAPRFHRYINNIPSNYSTNVGLDLQKFCIDDHSTDTSRIAAYIREQYPHLSVINVFPALAKSRMIKSDKELEFMKSAQISVRKAIEELLAYARPGMNECELEGMFSFALAKQKVRETAFPTIVAGGKRGTILHYQENCQPVYDGELVLIDLGSTCCHYCSDISRTFPINGIFTSRQRELYEIVLQAQKLVIQSAAPGKTLKELDDIVVQFYEKALPEAGLLHDGKTVRDYYYHGVSHPLGLDTHDICLPEYETLCEGMVITVEPGLYVEEEGIGIRIEDDLLITAQGAVNLSEHILKTPDEIEAFMKSRK</sequence>
<dbReference type="EMBL" id="VIRV01000011">
    <property type="protein sequence ID" value="MBY0759131.1"/>
    <property type="molecule type" value="Genomic_DNA"/>
</dbReference>
<dbReference type="SUPFAM" id="SSF53092">
    <property type="entry name" value="Creatinase/prolidase N-terminal domain"/>
    <property type="match status" value="1"/>
</dbReference>